<dbReference type="EMBL" id="JBHUMY010000006">
    <property type="protein sequence ID" value="MFD2659771.1"/>
    <property type="molecule type" value="Genomic_DNA"/>
</dbReference>
<evidence type="ECO:0000256" key="1">
    <source>
        <dbReference type="SAM" id="SignalP"/>
    </source>
</evidence>
<dbReference type="Proteomes" id="UP001597493">
    <property type="component" value="Unassembled WGS sequence"/>
</dbReference>
<dbReference type="RefSeq" id="WP_379270455.1">
    <property type="nucleotide sequence ID" value="NZ_JBHUGT010000023.1"/>
</dbReference>
<keyword evidence="4" id="KW-1185">Reference proteome</keyword>
<dbReference type="Pfam" id="PF00704">
    <property type="entry name" value="Glyco_hydro_18"/>
    <property type="match status" value="1"/>
</dbReference>
<feature type="chain" id="PRO_5047423592" evidence="1">
    <location>
        <begin position="26"/>
        <end position="424"/>
    </location>
</feature>
<reference evidence="4" key="1">
    <citation type="journal article" date="2019" name="Int. J. Syst. Evol. Microbiol.">
        <title>The Global Catalogue of Microorganisms (GCM) 10K type strain sequencing project: providing services to taxonomists for standard genome sequencing and annotation.</title>
        <authorList>
            <consortium name="The Broad Institute Genomics Platform"/>
            <consortium name="The Broad Institute Genome Sequencing Center for Infectious Disease"/>
            <person name="Wu L."/>
            <person name="Ma J."/>
        </authorList>
    </citation>
    <scope>NUCLEOTIDE SEQUENCE [LARGE SCALE GENOMIC DNA]</scope>
    <source>
        <strain evidence="4">TISTR 1827</strain>
    </source>
</reference>
<proteinExistence type="predicted"/>
<evidence type="ECO:0000313" key="4">
    <source>
        <dbReference type="Proteomes" id="UP001597493"/>
    </source>
</evidence>
<dbReference type="InterPro" id="IPR011583">
    <property type="entry name" value="Chitinase_II/V-like_cat"/>
</dbReference>
<protein>
    <submittedName>
        <fullName evidence="3">Stalk domain-containing protein</fullName>
    </submittedName>
</protein>
<feature type="signal peptide" evidence="1">
    <location>
        <begin position="1"/>
        <end position="25"/>
    </location>
</feature>
<dbReference type="PANTHER" id="PTHR46066:SF2">
    <property type="entry name" value="CHITINASE DOMAIN-CONTAINING PROTEIN 1"/>
    <property type="match status" value="1"/>
</dbReference>
<evidence type="ECO:0000313" key="3">
    <source>
        <dbReference type="EMBL" id="MFD2659771.1"/>
    </source>
</evidence>
<gene>
    <name evidence="3" type="ORF">ACFSW5_05755</name>
</gene>
<feature type="domain" description="GH18" evidence="2">
    <location>
        <begin position="144"/>
        <end position="420"/>
    </location>
</feature>
<dbReference type="PROSITE" id="PS51910">
    <property type="entry name" value="GH18_2"/>
    <property type="match status" value="1"/>
</dbReference>
<evidence type="ECO:0000259" key="2">
    <source>
        <dbReference type="PROSITE" id="PS51910"/>
    </source>
</evidence>
<dbReference type="Pfam" id="PF07833">
    <property type="entry name" value="Cu_amine_oxidN1"/>
    <property type="match status" value="1"/>
</dbReference>
<dbReference type="Gene3D" id="3.30.457.10">
    <property type="entry name" value="Copper amine oxidase-like, N-terminal domain"/>
    <property type="match status" value="1"/>
</dbReference>
<accession>A0ABW5QU09</accession>
<dbReference type="PANTHER" id="PTHR46066">
    <property type="entry name" value="CHITINASE DOMAIN-CONTAINING PROTEIN 1 FAMILY MEMBER"/>
    <property type="match status" value="1"/>
</dbReference>
<dbReference type="SUPFAM" id="SSF51445">
    <property type="entry name" value="(Trans)glycosidases"/>
    <property type="match status" value="1"/>
</dbReference>
<sequence>MKQWGKQAAAAVLAASLLCPWASGAGRADAAATTVQIMLDDVPLAFDAEPLLDKGVTFVPFRAIGEALGIGLVWDGSARKVTATGTRDGKSVEVVLQVGNGTALVDGQNVKLPAAPIMVNNRVMIPLSFFSTQFGAKVSWSQETRTVSIVSPQQALHLRAFYALGSFKERDIIQSMNSVAFGWSRIDSNGVFTTEGAEYRIPEPSGDITADSLVSDAAASGIKPYLMVYSGDGNNELTKMLSDASLRSQSITGITQEVQDKGFGGVVLDYEGLGFKLDKESQRKLLNDYVKELREALPKETALSVAVPPPNGAYQGYDYKTLATVADDLIVMAYQYHPAGTAAQVPEPNGKVQDAIRLTLDAGVPKEKLLLGIDMSSETPSSIDDKLGLAKRYDLKGAAFWRLGLFREYAEGMEDAVGKSVTKE</sequence>
<dbReference type="InterPro" id="IPR012854">
    <property type="entry name" value="Cu_amine_oxidase-like_N"/>
</dbReference>
<dbReference type="SMART" id="SM00636">
    <property type="entry name" value="Glyco_18"/>
    <property type="match status" value="1"/>
</dbReference>
<comment type="caution">
    <text evidence="3">The sequence shown here is derived from an EMBL/GenBank/DDBJ whole genome shotgun (WGS) entry which is preliminary data.</text>
</comment>
<keyword evidence="1" id="KW-0732">Signal</keyword>
<dbReference type="SUPFAM" id="SSF55383">
    <property type="entry name" value="Copper amine oxidase, domain N"/>
    <property type="match status" value="1"/>
</dbReference>
<dbReference type="InterPro" id="IPR001223">
    <property type="entry name" value="Glyco_hydro18_cat"/>
</dbReference>
<dbReference type="InterPro" id="IPR036582">
    <property type="entry name" value="Mao_N_sf"/>
</dbReference>
<dbReference type="InterPro" id="IPR017853">
    <property type="entry name" value="GH"/>
</dbReference>
<dbReference type="Gene3D" id="3.20.20.80">
    <property type="entry name" value="Glycosidases"/>
    <property type="match status" value="1"/>
</dbReference>
<organism evidence="3 4">
    <name type="scientific">Paenibacillus thailandensis</name>
    <dbReference type="NCBI Taxonomy" id="393250"/>
    <lineage>
        <taxon>Bacteria</taxon>
        <taxon>Bacillati</taxon>
        <taxon>Bacillota</taxon>
        <taxon>Bacilli</taxon>
        <taxon>Bacillales</taxon>
        <taxon>Paenibacillaceae</taxon>
        <taxon>Paenibacillus</taxon>
    </lineage>
</organism>
<name>A0ABW5QU09_9BACL</name>